<keyword evidence="1" id="KW-0805">Transcription regulation</keyword>
<dbReference type="InterPro" id="IPR031803">
    <property type="entry name" value="BAT_GAF/HTH-assoc"/>
</dbReference>
<keyword evidence="6" id="KW-1185">Reference proteome</keyword>
<evidence type="ECO:0000256" key="2">
    <source>
        <dbReference type="ARBA" id="ARBA00023163"/>
    </source>
</evidence>
<feature type="domain" description="HTH bat-type" evidence="3">
    <location>
        <begin position="144"/>
        <end position="196"/>
    </location>
</feature>
<dbReference type="PANTHER" id="PTHR34236:SF1">
    <property type="entry name" value="DIMETHYL SULFOXIDE REDUCTASE TRANSCRIPTIONAL ACTIVATOR"/>
    <property type="match status" value="1"/>
</dbReference>
<dbReference type="Pfam" id="PF04967">
    <property type="entry name" value="HTH_10"/>
    <property type="match status" value="1"/>
</dbReference>
<dbReference type="Pfam" id="PF15915">
    <property type="entry name" value="BAT"/>
    <property type="match status" value="1"/>
</dbReference>
<proteinExistence type="predicted"/>
<dbReference type="PANTHER" id="PTHR34236">
    <property type="entry name" value="DIMETHYL SULFOXIDE REDUCTASE TRANSCRIPTIONAL ACTIVATOR"/>
    <property type="match status" value="1"/>
</dbReference>
<evidence type="ECO:0000259" key="3">
    <source>
        <dbReference type="Pfam" id="PF04967"/>
    </source>
</evidence>
<name>A0ABD6DVA0_9EURY</name>
<feature type="domain" description="Bacterioopsin transcriptional activator GAF and HTH associated" evidence="4">
    <location>
        <begin position="9"/>
        <end position="137"/>
    </location>
</feature>
<protein>
    <submittedName>
        <fullName evidence="5">Helix-turn-helix domain-containing protein</fullName>
    </submittedName>
</protein>
<accession>A0ABD6DVA0</accession>
<dbReference type="InterPro" id="IPR007050">
    <property type="entry name" value="HTH_bacterioopsin"/>
</dbReference>
<dbReference type="InterPro" id="IPR013324">
    <property type="entry name" value="RNA_pol_sigma_r3/r4-like"/>
</dbReference>
<sequence length="203" mass="22830">MALANVISSLPEVTIRVLQEVSTDPVSDTSFFVLETDRIEILEHELAADHTVEDAQQVSRYEGWPVYSIEFTPETLLLGSVVTEHNGFALAAHQHDGGWIERWQLPGRSALQSVWEYANDQAFEFEIRTVREISNSTDIHGTGLTEKQKTTLIHAYNNGYFQKPAEITLEEIADDLDISMNAASGRIKRGMRNIIESAIKDIE</sequence>
<evidence type="ECO:0000259" key="4">
    <source>
        <dbReference type="Pfam" id="PF15915"/>
    </source>
</evidence>
<evidence type="ECO:0000313" key="5">
    <source>
        <dbReference type="EMBL" id="MFD1685136.1"/>
    </source>
</evidence>
<organism evidence="5 6">
    <name type="scientific">Halobellus litoreus</name>
    <dbReference type="NCBI Taxonomy" id="755310"/>
    <lineage>
        <taxon>Archaea</taxon>
        <taxon>Methanobacteriati</taxon>
        <taxon>Methanobacteriota</taxon>
        <taxon>Stenosarchaea group</taxon>
        <taxon>Halobacteria</taxon>
        <taxon>Halobacteriales</taxon>
        <taxon>Haloferacaceae</taxon>
        <taxon>Halobellus</taxon>
    </lineage>
</organism>
<dbReference type="RefSeq" id="WP_256306924.1">
    <property type="nucleotide sequence ID" value="NZ_JANHAW010000001.1"/>
</dbReference>
<dbReference type="EMBL" id="JBHUDP010000002">
    <property type="protein sequence ID" value="MFD1685136.1"/>
    <property type="molecule type" value="Genomic_DNA"/>
</dbReference>
<keyword evidence="2" id="KW-0804">Transcription</keyword>
<comment type="caution">
    <text evidence="5">The sequence shown here is derived from an EMBL/GenBank/DDBJ whole genome shotgun (WGS) entry which is preliminary data.</text>
</comment>
<gene>
    <name evidence="5" type="ORF">ACFSAS_05860</name>
</gene>
<dbReference type="AlphaFoldDB" id="A0ABD6DVA0"/>
<evidence type="ECO:0000256" key="1">
    <source>
        <dbReference type="ARBA" id="ARBA00023015"/>
    </source>
</evidence>
<dbReference type="Proteomes" id="UP001597092">
    <property type="component" value="Unassembled WGS sequence"/>
</dbReference>
<reference evidence="5 6" key="1">
    <citation type="journal article" date="2019" name="Int. J. Syst. Evol. Microbiol.">
        <title>The Global Catalogue of Microorganisms (GCM) 10K type strain sequencing project: providing services to taxonomists for standard genome sequencing and annotation.</title>
        <authorList>
            <consortium name="The Broad Institute Genomics Platform"/>
            <consortium name="The Broad Institute Genome Sequencing Center for Infectious Disease"/>
            <person name="Wu L."/>
            <person name="Ma J."/>
        </authorList>
    </citation>
    <scope>NUCLEOTIDE SEQUENCE [LARGE SCALE GENOMIC DNA]</scope>
    <source>
        <strain evidence="5 6">CGMCC 1.10387</strain>
    </source>
</reference>
<dbReference type="SUPFAM" id="SSF88659">
    <property type="entry name" value="Sigma3 and sigma4 domains of RNA polymerase sigma factors"/>
    <property type="match status" value="1"/>
</dbReference>
<evidence type="ECO:0000313" key="6">
    <source>
        <dbReference type="Proteomes" id="UP001597092"/>
    </source>
</evidence>